<dbReference type="Gene3D" id="1.10.1660.10">
    <property type="match status" value="1"/>
</dbReference>
<dbReference type="AlphaFoldDB" id="A0A1I4YP32"/>
<evidence type="ECO:0000313" key="1">
    <source>
        <dbReference type="EMBL" id="SFN39399.1"/>
    </source>
</evidence>
<name>A0A1I4YP32_9PROT</name>
<organism evidence="1 2">
    <name type="scientific">Nitrosospira briensis</name>
    <dbReference type="NCBI Taxonomy" id="35799"/>
    <lineage>
        <taxon>Bacteria</taxon>
        <taxon>Pseudomonadati</taxon>
        <taxon>Pseudomonadota</taxon>
        <taxon>Betaproteobacteria</taxon>
        <taxon>Nitrosomonadales</taxon>
        <taxon>Nitrosomonadaceae</taxon>
        <taxon>Nitrosospira</taxon>
    </lineage>
</organism>
<accession>A0A1I4YP32</accession>
<dbReference type="Pfam" id="PF13591">
    <property type="entry name" value="MerR_2"/>
    <property type="match status" value="1"/>
</dbReference>
<dbReference type="EMBL" id="FOVJ01000001">
    <property type="protein sequence ID" value="SFN39399.1"/>
    <property type="molecule type" value="Genomic_DNA"/>
</dbReference>
<evidence type="ECO:0000313" key="2">
    <source>
        <dbReference type="Proteomes" id="UP000183107"/>
    </source>
</evidence>
<protein>
    <submittedName>
        <fullName evidence="1">Chaperone modulatory protein CbpM</fullName>
    </submittedName>
</protein>
<gene>
    <name evidence="1" type="ORF">SAMN05216386_0786</name>
</gene>
<dbReference type="RefSeq" id="WP_256208361.1">
    <property type="nucleotide sequence ID" value="NZ_FOVJ01000001.1"/>
</dbReference>
<reference evidence="2" key="1">
    <citation type="submission" date="2016-10" db="EMBL/GenBank/DDBJ databases">
        <authorList>
            <person name="Varghese N."/>
        </authorList>
    </citation>
    <scope>NUCLEOTIDE SEQUENCE [LARGE SCALE GENOMIC DNA]</scope>
    <source>
        <strain evidence="2">Nsp8</strain>
    </source>
</reference>
<proteinExistence type="predicted"/>
<dbReference type="Proteomes" id="UP000183107">
    <property type="component" value="Unassembled WGS sequence"/>
</dbReference>
<keyword evidence="2" id="KW-1185">Reference proteome</keyword>
<sequence length="124" mass="13953">MTERKPPGMSGEKPADSRTERNAIIIDEQHALTLAEFSHACAVQTGYIIELVDEGLLTPESEEEREPHLWRFASDQMRRARVALRLQNDLGINLAGVALALQLLDEIETLQQRLNTIDVMMNGE</sequence>